<reference evidence="3" key="1">
    <citation type="submission" date="2024-04" db="EMBL/GenBank/DDBJ databases">
        <title>Salinicola lusitanus LLJ914,a marine bacterium isolated from the Okinawa Trough.</title>
        <authorList>
            <person name="Li J."/>
        </authorList>
    </citation>
    <scope>NUCLEOTIDE SEQUENCE [LARGE SCALE GENOMIC DNA]</scope>
</reference>
<dbReference type="EMBL" id="JBBPFD010000019">
    <property type="protein sequence ID" value="KAK7886293.1"/>
    <property type="molecule type" value="Genomic_DNA"/>
</dbReference>
<gene>
    <name evidence="2" type="ORF">WMY93_025914</name>
</gene>
<proteinExistence type="predicted"/>
<accession>A0AAW0N6X7</accession>
<dbReference type="Proteomes" id="UP001460270">
    <property type="component" value="Unassembled WGS sequence"/>
</dbReference>
<feature type="region of interest" description="Disordered" evidence="1">
    <location>
        <begin position="1"/>
        <end position="26"/>
    </location>
</feature>
<evidence type="ECO:0000256" key="1">
    <source>
        <dbReference type="SAM" id="MobiDB-lite"/>
    </source>
</evidence>
<organism evidence="2 3">
    <name type="scientific">Mugilogobius chulae</name>
    <name type="common">yellowstripe goby</name>
    <dbReference type="NCBI Taxonomy" id="88201"/>
    <lineage>
        <taxon>Eukaryota</taxon>
        <taxon>Metazoa</taxon>
        <taxon>Chordata</taxon>
        <taxon>Craniata</taxon>
        <taxon>Vertebrata</taxon>
        <taxon>Euteleostomi</taxon>
        <taxon>Actinopterygii</taxon>
        <taxon>Neopterygii</taxon>
        <taxon>Teleostei</taxon>
        <taxon>Neoteleostei</taxon>
        <taxon>Acanthomorphata</taxon>
        <taxon>Gobiaria</taxon>
        <taxon>Gobiiformes</taxon>
        <taxon>Gobioidei</taxon>
        <taxon>Gobiidae</taxon>
        <taxon>Gobionellinae</taxon>
        <taxon>Mugilogobius</taxon>
    </lineage>
</organism>
<keyword evidence="3" id="KW-1185">Reference proteome</keyword>
<evidence type="ECO:0000313" key="3">
    <source>
        <dbReference type="Proteomes" id="UP001460270"/>
    </source>
</evidence>
<name>A0AAW0N6X7_9GOBI</name>
<protein>
    <submittedName>
        <fullName evidence="2">Uncharacterized protein</fullName>
    </submittedName>
</protein>
<evidence type="ECO:0000313" key="2">
    <source>
        <dbReference type="EMBL" id="KAK7886293.1"/>
    </source>
</evidence>
<comment type="caution">
    <text evidence="2">The sequence shown here is derived from an EMBL/GenBank/DDBJ whole genome shotgun (WGS) entry which is preliminary data.</text>
</comment>
<dbReference type="AlphaFoldDB" id="A0AAW0N6X7"/>
<feature type="compositionally biased region" description="Polar residues" evidence="1">
    <location>
        <begin position="8"/>
        <end position="20"/>
    </location>
</feature>
<sequence length="81" mass="8828">MSIFNEAAHSSRSDPGSPQSLRLRRAPLARPVETTLTWTRALTSTRTATMVPLETCGLFLCRWPQESSASSAANADSCFVQ</sequence>